<dbReference type="EMBL" id="LT838813">
    <property type="protein sequence ID" value="SMD45677.1"/>
    <property type="molecule type" value="Genomic_DNA"/>
</dbReference>
<protein>
    <submittedName>
        <fullName evidence="1">Uncharacterized protein</fullName>
    </submittedName>
</protein>
<accession>A0A1W2H9X0</accession>
<dbReference type="Proteomes" id="UP000192333">
    <property type="component" value="Chromosome I"/>
</dbReference>
<proteinExistence type="predicted"/>
<reference evidence="2" key="1">
    <citation type="submission" date="2017-04" db="EMBL/GenBank/DDBJ databases">
        <authorList>
            <person name="Varghese N."/>
            <person name="Submissions S."/>
        </authorList>
    </citation>
    <scope>NUCLEOTIDE SEQUENCE [LARGE SCALE GENOMIC DNA]</scope>
    <source>
        <strain evidence="2">DSM 16537</strain>
    </source>
</reference>
<evidence type="ECO:0000313" key="1">
    <source>
        <dbReference type="EMBL" id="SMD45677.1"/>
    </source>
</evidence>
<keyword evidence="2" id="KW-1185">Reference proteome</keyword>
<sequence>MKFFYLATKNNNQDQFEIHDRECPKIPNILERDYLGPFNNSMEALRYAKMMNPKAVICKNCCREVHRQTLIFTTV</sequence>
<dbReference type="AlphaFoldDB" id="A0A1W2H9X0"/>
<organism evidence="1 2">
    <name type="scientific">Aquiflexum balticum DSM 16537</name>
    <dbReference type="NCBI Taxonomy" id="758820"/>
    <lineage>
        <taxon>Bacteria</taxon>
        <taxon>Pseudomonadati</taxon>
        <taxon>Bacteroidota</taxon>
        <taxon>Cytophagia</taxon>
        <taxon>Cytophagales</taxon>
        <taxon>Cyclobacteriaceae</taxon>
        <taxon>Aquiflexum</taxon>
    </lineage>
</organism>
<dbReference type="STRING" id="758820.SAMN00777080_4338"/>
<evidence type="ECO:0000313" key="2">
    <source>
        <dbReference type="Proteomes" id="UP000192333"/>
    </source>
</evidence>
<gene>
    <name evidence="1" type="ORF">SAMN00777080_4338</name>
</gene>
<dbReference type="OrthoDB" id="47198at2"/>
<name>A0A1W2H9X0_9BACT</name>
<dbReference type="RefSeq" id="WP_084122617.1">
    <property type="nucleotide sequence ID" value="NZ_LT838813.1"/>
</dbReference>